<evidence type="ECO:0000313" key="1">
    <source>
        <dbReference type="EMBL" id="PRQ36769.1"/>
    </source>
</evidence>
<evidence type="ECO:0000313" key="2">
    <source>
        <dbReference type="Proteomes" id="UP000238479"/>
    </source>
</evidence>
<reference evidence="1 2" key="1">
    <citation type="journal article" date="2018" name="Nat. Genet.">
        <title>The Rosa genome provides new insights in the design of modern roses.</title>
        <authorList>
            <person name="Bendahmane M."/>
        </authorList>
    </citation>
    <scope>NUCLEOTIDE SEQUENCE [LARGE SCALE GENOMIC DNA]</scope>
    <source>
        <strain evidence="2">cv. Old Blush</strain>
    </source>
</reference>
<keyword evidence="2" id="KW-1185">Reference proteome</keyword>
<name>A0A2P6QRF5_ROSCH</name>
<dbReference type="EMBL" id="PDCK01000042">
    <property type="protein sequence ID" value="PRQ36769.1"/>
    <property type="molecule type" value="Genomic_DNA"/>
</dbReference>
<sequence>MMLLLSLCLANHIPGNILLVKLGSQVNWPSSVDIRTLLWLQNSTPVVFSSAAVLSKVSPNRPTRGSSQETEMSGQEISGHWLPPQMLLQFSFLETNFISTRGQSARLAQ</sequence>
<organism evidence="1 2">
    <name type="scientific">Rosa chinensis</name>
    <name type="common">China rose</name>
    <dbReference type="NCBI Taxonomy" id="74649"/>
    <lineage>
        <taxon>Eukaryota</taxon>
        <taxon>Viridiplantae</taxon>
        <taxon>Streptophyta</taxon>
        <taxon>Embryophyta</taxon>
        <taxon>Tracheophyta</taxon>
        <taxon>Spermatophyta</taxon>
        <taxon>Magnoliopsida</taxon>
        <taxon>eudicotyledons</taxon>
        <taxon>Gunneridae</taxon>
        <taxon>Pentapetalae</taxon>
        <taxon>rosids</taxon>
        <taxon>fabids</taxon>
        <taxon>Rosales</taxon>
        <taxon>Rosaceae</taxon>
        <taxon>Rosoideae</taxon>
        <taxon>Rosoideae incertae sedis</taxon>
        <taxon>Rosa</taxon>
    </lineage>
</organism>
<accession>A0A2P6QRF5</accession>
<dbReference type="AlphaFoldDB" id="A0A2P6QRF5"/>
<dbReference type="Gramene" id="PRQ36769">
    <property type="protein sequence ID" value="PRQ36769"/>
    <property type="gene ID" value="RchiOBHm_Chr4g0395241"/>
</dbReference>
<proteinExistence type="predicted"/>
<gene>
    <name evidence="1" type="ORF">RchiOBHm_Chr4g0395241</name>
</gene>
<protein>
    <submittedName>
        <fullName evidence="1">Uncharacterized protein</fullName>
    </submittedName>
</protein>
<comment type="caution">
    <text evidence="1">The sequence shown here is derived from an EMBL/GenBank/DDBJ whole genome shotgun (WGS) entry which is preliminary data.</text>
</comment>
<dbReference type="Proteomes" id="UP000238479">
    <property type="component" value="Chromosome 4"/>
</dbReference>